<comment type="caution">
    <text evidence="1">The sequence shown here is derived from an EMBL/GenBank/DDBJ whole genome shotgun (WGS) entry which is preliminary data.</text>
</comment>
<dbReference type="Proteomes" id="UP000823775">
    <property type="component" value="Unassembled WGS sequence"/>
</dbReference>
<accession>A0ABS8WNP1</accession>
<keyword evidence="2" id="KW-1185">Reference proteome</keyword>
<dbReference type="EMBL" id="JACEIK010008716">
    <property type="protein sequence ID" value="MCE3051551.1"/>
    <property type="molecule type" value="Genomic_DNA"/>
</dbReference>
<sequence>MVKLKAEGWSNLFLQGEHGRKMCKTEITQFYINATSTSTSIRNITQTTKDFIGKVNQAAILASLGGSNALIQRLRNELVRKDVEISQMHVAHHDVVLLLHGKYEIEREDLQTQITALQSALDKGKETNSVNLKGLYELLK</sequence>
<protein>
    <submittedName>
        <fullName evidence="1">Uncharacterized protein</fullName>
    </submittedName>
</protein>
<gene>
    <name evidence="1" type="ORF">HAX54_050125</name>
</gene>
<evidence type="ECO:0000313" key="1">
    <source>
        <dbReference type="EMBL" id="MCE3051551.1"/>
    </source>
</evidence>
<evidence type="ECO:0000313" key="2">
    <source>
        <dbReference type="Proteomes" id="UP000823775"/>
    </source>
</evidence>
<organism evidence="1 2">
    <name type="scientific">Datura stramonium</name>
    <name type="common">Jimsonweed</name>
    <name type="synonym">Common thornapple</name>
    <dbReference type="NCBI Taxonomy" id="4076"/>
    <lineage>
        <taxon>Eukaryota</taxon>
        <taxon>Viridiplantae</taxon>
        <taxon>Streptophyta</taxon>
        <taxon>Embryophyta</taxon>
        <taxon>Tracheophyta</taxon>
        <taxon>Spermatophyta</taxon>
        <taxon>Magnoliopsida</taxon>
        <taxon>eudicotyledons</taxon>
        <taxon>Gunneridae</taxon>
        <taxon>Pentapetalae</taxon>
        <taxon>asterids</taxon>
        <taxon>lamiids</taxon>
        <taxon>Solanales</taxon>
        <taxon>Solanaceae</taxon>
        <taxon>Solanoideae</taxon>
        <taxon>Datureae</taxon>
        <taxon>Datura</taxon>
    </lineage>
</organism>
<reference evidence="1 2" key="1">
    <citation type="journal article" date="2021" name="BMC Genomics">
        <title>Datura genome reveals duplications of psychoactive alkaloid biosynthetic genes and high mutation rate following tissue culture.</title>
        <authorList>
            <person name="Rajewski A."/>
            <person name="Carter-House D."/>
            <person name="Stajich J."/>
            <person name="Litt A."/>
        </authorList>
    </citation>
    <scope>NUCLEOTIDE SEQUENCE [LARGE SCALE GENOMIC DNA]</scope>
    <source>
        <strain evidence="1">AR-01</strain>
    </source>
</reference>
<proteinExistence type="predicted"/>
<name>A0ABS8WNP1_DATST</name>